<keyword evidence="1" id="KW-1133">Transmembrane helix</keyword>
<organism evidence="2 3">
    <name type="scientific">Candidatus Ordinivivax streblomastigis</name>
    <dbReference type="NCBI Taxonomy" id="2540710"/>
    <lineage>
        <taxon>Bacteria</taxon>
        <taxon>Pseudomonadati</taxon>
        <taxon>Bacteroidota</taxon>
        <taxon>Bacteroidia</taxon>
        <taxon>Bacteroidales</taxon>
        <taxon>Candidatus Ordinivivax</taxon>
    </lineage>
</organism>
<proteinExistence type="predicted"/>
<comment type="caution">
    <text evidence="2">The sequence shown here is derived from an EMBL/GenBank/DDBJ whole genome shotgun (WGS) entry which is preliminary data.</text>
</comment>
<keyword evidence="1" id="KW-0812">Transmembrane</keyword>
<sequence>MQKYLTSFQQFLYELWHGFCEVFTWLASRFYSYMENSKSKKNKGKVSRRRGKSNIGMVLFIFFLLIVVAVVVAINRTAGDNKEEQVIIEAPIIRSTNLPQLAEQYYGNTVFWVYIYIKNQNKLSSPVNIPEGIELIIPDLLVDYNINSNDSLEIAKAVLLANNILERKAKE</sequence>
<keyword evidence="1" id="KW-0472">Membrane</keyword>
<evidence type="ECO:0000313" key="2">
    <source>
        <dbReference type="EMBL" id="KAA6303617.1"/>
    </source>
</evidence>
<name>A0A5M8P515_9BACT</name>
<accession>A0A5M8P515</accession>
<evidence type="ECO:0008006" key="4">
    <source>
        <dbReference type="Google" id="ProtNLM"/>
    </source>
</evidence>
<dbReference type="EMBL" id="SNRX01000001">
    <property type="protein sequence ID" value="KAA6303617.1"/>
    <property type="molecule type" value="Genomic_DNA"/>
</dbReference>
<gene>
    <name evidence="2" type="ORF">EZS26_000168</name>
</gene>
<protein>
    <recommendedName>
        <fullName evidence="4">LysM domain-containing protein</fullName>
    </recommendedName>
</protein>
<evidence type="ECO:0000256" key="1">
    <source>
        <dbReference type="SAM" id="Phobius"/>
    </source>
</evidence>
<feature type="transmembrane region" description="Helical" evidence="1">
    <location>
        <begin position="55"/>
        <end position="74"/>
    </location>
</feature>
<dbReference type="AlphaFoldDB" id="A0A5M8P515"/>
<feature type="transmembrane region" description="Helical" evidence="1">
    <location>
        <begin position="15"/>
        <end position="34"/>
    </location>
</feature>
<reference evidence="2 3" key="1">
    <citation type="submission" date="2019-03" db="EMBL/GenBank/DDBJ databases">
        <title>Single cell metagenomics reveals metabolic interactions within the superorganism composed of flagellate Streblomastix strix and complex community of Bacteroidetes bacteria on its surface.</title>
        <authorList>
            <person name="Treitli S.C."/>
            <person name="Kolisko M."/>
            <person name="Husnik F."/>
            <person name="Keeling P."/>
            <person name="Hampl V."/>
        </authorList>
    </citation>
    <scope>NUCLEOTIDE SEQUENCE [LARGE SCALE GENOMIC DNA]</scope>
    <source>
        <strain evidence="2">St1</strain>
    </source>
</reference>
<evidence type="ECO:0000313" key="3">
    <source>
        <dbReference type="Proteomes" id="UP000324575"/>
    </source>
</evidence>
<dbReference type="Proteomes" id="UP000324575">
    <property type="component" value="Unassembled WGS sequence"/>
</dbReference>